<evidence type="ECO:0000256" key="4">
    <source>
        <dbReference type="ARBA" id="ARBA00022670"/>
    </source>
</evidence>
<dbReference type="Proteomes" id="UP000271031">
    <property type="component" value="Unassembled WGS sequence"/>
</dbReference>
<sequence length="281" mass="32061">MSNLQFRGIKFRIHLLFWGVIALSLAAGYFIETITLFVIIFIHELGHIAVARELGWTVKEVQFLPFGGVAIMEDEAASAPLDEIVIALAGPFMNIVMIFFSLLFWRFGWWTEEWTQFFMVSNWLIAGFNLLPIWPLDGGRIVQAILCFWLPFRMAALGTLGMSVLLAGILLGSGLFFHHINSVVVALYLLFVNIEAFLRFPYHFIRFLMDKYARLEEEERMHPVAVHGATSVAGACQELRRGYQHMFIVKGKSGGILTEERLLYALLVERRHQHPISSLLT</sequence>
<keyword evidence="11 12" id="KW-0472">Membrane</keyword>
<keyword evidence="5 12" id="KW-0812">Transmembrane</keyword>
<dbReference type="PANTHER" id="PTHR39188">
    <property type="entry name" value="MEMBRANE-ASSOCIATED ZINC METALLOPROTEASE M50B"/>
    <property type="match status" value="1"/>
</dbReference>
<evidence type="ECO:0000256" key="11">
    <source>
        <dbReference type="ARBA" id="ARBA00023136"/>
    </source>
</evidence>
<proteinExistence type="inferred from homology"/>
<feature type="transmembrane region" description="Helical" evidence="12">
    <location>
        <begin position="15"/>
        <end position="42"/>
    </location>
</feature>
<feature type="domain" description="Peptidase M50" evidence="13">
    <location>
        <begin position="34"/>
        <end position="103"/>
    </location>
</feature>
<name>A0A3M8DR27_9BACL</name>
<dbReference type="GO" id="GO:0006508">
    <property type="term" value="P:proteolysis"/>
    <property type="evidence" value="ECO:0007669"/>
    <property type="project" value="UniProtKB-KW"/>
</dbReference>
<comment type="caution">
    <text evidence="14">The sequence shown here is derived from an EMBL/GenBank/DDBJ whole genome shotgun (WGS) entry which is preliminary data.</text>
</comment>
<accession>A0A3M8DR27</accession>
<evidence type="ECO:0000256" key="6">
    <source>
        <dbReference type="ARBA" id="ARBA00022723"/>
    </source>
</evidence>
<dbReference type="InterPro" id="IPR008915">
    <property type="entry name" value="Peptidase_M50"/>
</dbReference>
<evidence type="ECO:0000256" key="10">
    <source>
        <dbReference type="ARBA" id="ARBA00023049"/>
    </source>
</evidence>
<organism evidence="14 15">
    <name type="scientific">Brevibacillus fluminis</name>
    <dbReference type="NCBI Taxonomy" id="511487"/>
    <lineage>
        <taxon>Bacteria</taxon>
        <taxon>Bacillati</taxon>
        <taxon>Bacillota</taxon>
        <taxon>Bacilli</taxon>
        <taxon>Bacillales</taxon>
        <taxon>Paenibacillaceae</taxon>
        <taxon>Brevibacillus</taxon>
    </lineage>
</organism>
<dbReference type="OrthoDB" id="166377at2"/>
<dbReference type="AlphaFoldDB" id="A0A3M8DR27"/>
<dbReference type="GO" id="GO:0046872">
    <property type="term" value="F:metal ion binding"/>
    <property type="evidence" value="ECO:0007669"/>
    <property type="project" value="UniProtKB-KW"/>
</dbReference>
<comment type="cofactor">
    <cofactor evidence="1">
        <name>Zn(2+)</name>
        <dbReference type="ChEBI" id="CHEBI:29105"/>
    </cofactor>
</comment>
<evidence type="ECO:0000256" key="8">
    <source>
        <dbReference type="ARBA" id="ARBA00022833"/>
    </source>
</evidence>
<comment type="subcellular location">
    <subcellularLocation>
        <location evidence="2">Membrane</location>
        <topology evidence="2">Multi-pass membrane protein</topology>
    </subcellularLocation>
</comment>
<dbReference type="RefSeq" id="WP_122917506.1">
    <property type="nucleotide sequence ID" value="NZ_RHHQ01000007.1"/>
</dbReference>
<evidence type="ECO:0000256" key="3">
    <source>
        <dbReference type="ARBA" id="ARBA00007931"/>
    </source>
</evidence>
<dbReference type="Pfam" id="PF02163">
    <property type="entry name" value="Peptidase_M50"/>
    <property type="match status" value="1"/>
</dbReference>
<protein>
    <submittedName>
        <fullName evidence="14">Stage IV sporulation protein FB</fullName>
    </submittedName>
</protein>
<evidence type="ECO:0000259" key="13">
    <source>
        <dbReference type="Pfam" id="PF02163"/>
    </source>
</evidence>
<feature type="transmembrane region" description="Helical" evidence="12">
    <location>
        <begin position="117"/>
        <end position="134"/>
    </location>
</feature>
<keyword evidence="15" id="KW-1185">Reference proteome</keyword>
<evidence type="ECO:0000256" key="2">
    <source>
        <dbReference type="ARBA" id="ARBA00004141"/>
    </source>
</evidence>
<evidence type="ECO:0000256" key="12">
    <source>
        <dbReference type="SAM" id="Phobius"/>
    </source>
</evidence>
<dbReference type="GO" id="GO:0016020">
    <property type="term" value="C:membrane"/>
    <property type="evidence" value="ECO:0007669"/>
    <property type="project" value="UniProtKB-SubCell"/>
</dbReference>
<dbReference type="CDD" id="cd06161">
    <property type="entry name" value="S2P-M50_SpoIVFB"/>
    <property type="match status" value="1"/>
</dbReference>
<feature type="transmembrane region" description="Helical" evidence="12">
    <location>
        <begin position="84"/>
        <end position="105"/>
    </location>
</feature>
<evidence type="ECO:0000256" key="7">
    <source>
        <dbReference type="ARBA" id="ARBA00022801"/>
    </source>
</evidence>
<gene>
    <name evidence="14" type="ORF">EDM56_08740</name>
</gene>
<evidence type="ECO:0000256" key="1">
    <source>
        <dbReference type="ARBA" id="ARBA00001947"/>
    </source>
</evidence>
<evidence type="ECO:0000256" key="5">
    <source>
        <dbReference type="ARBA" id="ARBA00022692"/>
    </source>
</evidence>
<evidence type="ECO:0000256" key="9">
    <source>
        <dbReference type="ARBA" id="ARBA00022989"/>
    </source>
</evidence>
<feature type="transmembrane region" description="Helical" evidence="12">
    <location>
        <begin position="155"/>
        <end position="177"/>
    </location>
</feature>
<reference evidence="14 15" key="1">
    <citation type="submission" date="2018-10" db="EMBL/GenBank/DDBJ databases">
        <title>Phylogenomics of Brevibacillus.</title>
        <authorList>
            <person name="Dunlap C."/>
        </authorList>
    </citation>
    <scope>NUCLEOTIDE SEQUENCE [LARGE SCALE GENOMIC DNA]</scope>
    <source>
        <strain evidence="14 15">JCM 15716</strain>
    </source>
</reference>
<dbReference type="PANTHER" id="PTHR39188:SF3">
    <property type="entry name" value="STAGE IV SPORULATION PROTEIN FB"/>
    <property type="match status" value="1"/>
</dbReference>
<keyword evidence="4" id="KW-0645">Protease</keyword>
<keyword evidence="7" id="KW-0378">Hydrolase</keyword>
<evidence type="ECO:0000313" key="14">
    <source>
        <dbReference type="EMBL" id="RNB90580.1"/>
    </source>
</evidence>
<feature type="transmembrane region" description="Helical" evidence="12">
    <location>
        <begin position="183"/>
        <end position="202"/>
    </location>
</feature>
<evidence type="ECO:0000313" key="15">
    <source>
        <dbReference type="Proteomes" id="UP000271031"/>
    </source>
</evidence>
<keyword evidence="9 12" id="KW-1133">Transmembrane helix</keyword>
<comment type="similarity">
    <text evidence="3">Belongs to the peptidase M50B family.</text>
</comment>
<keyword evidence="6" id="KW-0479">Metal-binding</keyword>
<keyword evidence="10" id="KW-0482">Metalloprotease</keyword>
<dbReference type="EMBL" id="RHHQ01000007">
    <property type="protein sequence ID" value="RNB90580.1"/>
    <property type="molecule type" value="Genomic_DNA"/>
</dbReference>
<keyword evidence="8" id="KW-0862">Zinc</keyword>
<dbReference type="GO" id="GO:0008237">
    <property type="term" value="F:metallopeptidase activity"/>
    <property type="evidence" value="ECO:0007669"/>
    <property type="project" value="UniProtKB-KW"/>
</dbReference>